<dbReference type="InParanoid" id="A0A068V2Z2"/>
<feature type="domain" description="Methyltransferase type 11" evidence="2">
    <location>
        <begin position="39"/>
        <end position="131"/>
    </location>
</feature>
<accession>A0A068V2Z2</accession>
<name>A0A068V2Z2_COFCA</name>
<evidence type="ECO:0000313" key="4">
    <source>
        <dbReference type="Proteomes" id="UP000295252"/>
    </source>
</evidence>
<sequence>MAYLYLKQGKNYSQSRPNYPEELFHFIASKTPHHDLVWDAGTGNGQAASSLAKIYKNVIATDTSQKQLELASRLPNVQYKCTSPTMSAEELERDVAKQATVDLVTVGQAIHWFDRPKFYQQVQLVLKKPQGVIAAWCYTTPQVNARVDAVFNKFYFVDSRPYWHPGRNLIYDKYESIEFPFFPVEGAENTGPFEFMTEKLMSLDELLAYAKSGSAYETALEKGVDLMSEDVIEEFRSAWAEDGNNQKVAKFPIYLRIGKAGMSLQDYIRR</sequence>
<dbReference type="InterPro" id="IPR029063">
    <property type="entry name" value="SAM-dependent_MTases_sf"/>
</dbReference>
<gene>
    <name evidence="3" type="ORF">GSCOC_T00040487001</name>
</gene>
<protein>
    <recommendedName>
        <fullName evidence="2">Methyltransferase type 11 domain-containing protein</fullName>
    </recommendedName>
</protein>
<evidence type="ECO:0000256" key="1">
    <source>
        <dbReference type="ARBA" id="ARBA00011738"/>
    </source>
</evidence>
<dbReference type="GO" id="GO:0008757">
    <property type="term" value="F:S-adenosylmethionine-dependent methyltransferase activity"/>
    <property type="evidence" value="ECO:0007669"/>
    <property type="project" value="InterPro"/>
</dbReference>
<dbReference type="SUPFAM" id="SSF53335">
    <property type="entry name" value="S-adenosyl-L-methionine-dependent methyltransferases"/>
    <property type="match status" value="1"/>
</dbReference>
<dbReference type="PANTHER" id="PTHR45180:SF1">
    <property type="entry name" value="OS01G0307686 PROTEIN"/>
    <property type="match status" value="1"/>
</dbReference>
<keyword evidence="4" id="KW-1185">Reference proteome</keyword>
<evidence type="ECO:0000313" key="3">
    <source>
        <dbReference type="EMBL" id="CDP14218.1"/>
    </source>
</evidence>
<dbReference type="GO" id="GO:0009820">
    <property type="term" value="P:alkaloid metabolic process"/>
    <property type="evidence" value="ECO:0007669"/>
    <property type="project" value="UniProtKB-KW"/>
</dbReference>
<organism evidence="3 4">
    <name type="scientific">Coffea canephora</name>
    <name type="common">Robusta coffee</name>
    <dbReference type="NCBI Taxonomy" id="49390"/>
    <lineage>
        <taxon>Eukaryota</taxon>
        <taxon>Viridiplantae</taxon>
        <taxon>Streptophyta</taxon>
        <taxon>Embryophyta</taxon>
        <taxon>Tracheophyta</taxon>
        <taxon>Spermatophyta</taxon>
        <taxon>Magnoliopsida</taxon>
        <taxon>eudicotyledons</taxon>
        <taxon>Gunneridae</taxon>
        <taxon>Pentapetalae</taxon>
        <taxon>asterids</taxon>
        <taxon>lamiids</taxon>
        <taxon>Gentianales</taxon>
        <taxon>Rubiaceae</taxon>
        <taxon>Ixoroideae</taxon>
        <taxon>Gardenieae complex</taxon>
        <taxon>Bertiereae - Coffeeae clade</taxon>
        <taxon>Coffeeae</taxon>
        <taxon>Coffea</taxon>
    </lineage>
</organism>
<dbReference type="PANTHER" id="PTHR45180">
    <property type="entry name" value="OS01G0307686 PROTEIN"/>
    <property type="match status" value="1"/>
</dbReference>
<dbReference type="Gramene" id="CDP14218">
    <property type="protein sequence ID" value="CDP14218"/>
    <property type="gene ID" value="GSCOC_T00040487001"/>
</dbReference>
<dbReference type="STRING" id="49390.A0A068V2Z2"/>
<dbReference type="FunCoup" id="A0A068V2Z2">
    <property type="interactions" value="131"/>
</dbReference>
<dbReference type="EMBL" id="HG739164">
    <property type="protein sequence ID" value="CDP14218.1"/>
    <property type="molecule type" value="Genomic_DNA"/>
</dbReference>
<comment type="subunit">
    <text evidence="1">Homodimer.</text>
</comment>
<dbReference type="PhylomeDB" id="A0A068V2Z2"/>
<dbReference type="OMA" id="MRSWHAY"/>
<dbReference type="Gene3D" id="3.40.50.150">
    <property type="entry name" value="Vaccinia Virus protein VP39"/>
    <property type="match status" value="1"/>
</dbReference>
<dbReference type="AlphaFoldDB" id="A0A068V2Z2"/>
<dbReference type="OrthoDB" id="10027013at2759"/>
<evidence type="ECO:0000259" key="2">
    <source>
        <dbReference type="Pfam" id="PF08241"/>
    </source>
</evidence>
<dbReference type="GO" id="GO:0005737">
    <property type="term" value="C:cytoplasm"/>
    <property type="evidence" value="ECO:0007669"/>
    <property type="project" value="UniProtKB-ARBA"/>
</dbReference>
<dbReference type="CDD" id="cd02440">
    <property type="entry name" value="AdoMet_MTases"/>
    <property type="match status" value="1"/>
</dbReference>
<reference evidence="4" key="1">
    <citation type="journal article" date="2014" name="Science">
        <title>The coffee genome provides insight into the convergent evolution of caffeine biosynthesis.</title>
        <authorList>
            <person name="Denoeud F."/>
            <person name="Carretero-Paulet L."/>
            <person name="Dereeper A."/>
            <person name="Droc G."/>
            <person name="Guyot R."/>
            <person name="Pietrella M."/>
            <person name="Zheng C."/>
            <person name="Alberti A."/>
            <person name="Anthony F."/>
            <person name="Aprea G."/>
            <person name="Aury J.M."/>
            <person name="Bento P."/>
            <person name="Bernard M."/>
            <person name="Bocs S."/>
            <person name="Campa C."/>
            <person name="Cenci A."/>
            <person name="Combes M.C."/>
            <person name="Crouzillat D."/>
            <person name="Da Silva C."/>
            <person name="Daddiego L."/>
            <person name="De Bellis F."/>
            <person name="Dussert S."/>
            <person name="Garsmeur O."/>
            <person name="Gayraud T."/>
            <person name="Guignon V."/>
            <person name="Jahn K."/>
            <person name="Jamilloux V."/>
            <person name="Joet T."/>
            <person name="Labadie K."/>
            <person name="Lan T."/>
            <person name="Leclercq J."/>
            <person name="Lepelley M."/>
            <person name="Leroy T."/>
            <person name="Li L.T."/>
            <person name="Librado P."/>
            <person name="Lopez L."/>
            <person name="Munoz A."/>
            <person name="Noel B."/>
            <person name="Pallavicini A."/>
            <person name="Perrotta G."/>
            <person name="Poncet V."/>
            <person name="Pot D."/>
            <person name="Priyono X."/>
            <person name="Rigoreau M."/>
            <person name="Rouard M."/>
            <person name="Rozas J."/>
            <person name="Tranchant-Dubreuil C."/>
            <person name="VanBuren R."/>
            <person name="Zhang Q."/>
            <person name="Andrade A.C."/>
            <person name="Argout X."/>
            <person name="Bertrand B."/>
            <person name="de Kochko A."/>
            <person name="Graziosi G."/>
            <person name="Henry R.J."/>
            <person name="Jayarama X."/>
            <person name="Ming R."/>
            <person name="Nagai C."/>
            <person name="Rounsley S."/>
            <person name="Sankoff D."/>
            <person name="Giuliano G."/>
            <person name="Albert V.A."/>
            <person name="Wincker P."/>
            <person name="Lashermes P."/>
        </authorList>
    </citation>
    <scope>NUCLEOTIDE SEQUENCE [LARGE SCALE GENOMIC DNA]</scope>
    <source>
        <strain evidence="4">cv. DH200-94</strain>
    </source>
</reference>
<dbReference type="Proteomes" id="UP000295252">
    <property type="component" value="Chromosome VIII"/>
</dbReference>
<dbReference type="Pfam" id="PF08241">
    <property type="entry name" value="Methyltransf_11"/>
    <property type="match status" value="1"/>
</dbReference>
<proteinExistence type="predicted"/>
<dbReference type="InterPro" id="IPR013216">
    <property type="entry name" value="Methyltransf_11"/>
</dbReference>